<dbReference type="InterPro" id="IPR021109">
    <property type="entry name" value="Peptidase_aspartic_dom_sf"/>
</dbReference>
<dbReference type="AlphaFoldDB" id="A0A0N5BCJ0"/>
<dbReference type="PROSITE" id="PS50878">
    <property type="entry name" value="RT_POL"/>
    <property type="match status" value="1"/>
</dbReference>
<dbReference type="CDD" id="cd01647">
    <property type="entry name" value="RT_LTR"/>
    <property type="match status" value="1"/>
</dbReference>
<dbReference type="PANTHER" id="PTHR37984:SF5">
    <property type="entry name" value="PROTEIN NYNRIN-LIKE"/>
    <property type="match status" value="1"/>
</dbReference>
<dbReference type="Gene3D" id="3.10.10.10">
    <property type="entry name" value="HIV Type 1 Reverse Transcriptase, subunit A, domain 1"/>
    <property type="match status" value="1"/>
</dbReference>
<dbReference type="GO" id="GO:0003964">
    <property type="term" value="F:RNA-directed DNA polymerase activity"/>
    <property type="evidence" value="ECO:0007669"/>
    <property type="project" value="UniProtKB-KW"/>
</dbReference>
<organism evidence="9 10">
    <name type="scientific">Strongyloides papillosus</name>
    <name type="common">Intestinal threadworm</name>
    <dbReference type="NCBI Taxonomy" id="174720"/>
    <lineage>
        <taxon>Eukaryota</taxon>
        <taxon>Metazoa</taxon>
        <taxon>Ecdysozoa</taxon>
        <taxon>Nematoda</taxon>
        <taxon>Chromadorea</taxon>
        <taxon>Rhabditida</taxon>
        <taxon>Tylenchina</taxon>
        <taxon>Panagrolaimomorpha</taxon>
        <taxon>Strongyloidoidea</taxon>
        <taxon>Strongyloididae</taxon>
        <taxon>Strongyloides</taxon>
    </lineage>
</organism>
<keyword evidence="6" id="KW-0378">Hydrolase</keyword>
<reference evidence="10" key="1">
    <citation type="submission" date="2017-02" db="UniProtKB">
        <authorList>
            <consortium name="WormBaseParasite"/>
        </authorList>
    </citation>
    <scope>IDENTIFICATION</scope>
</reference>
<accession>A0A0N5BCJ0</accession>
<evidence type="ECO:0000256" key="3">
    <source>
        <dbReference type="ARBA" id="ARBA00022695"/>
    </source>
</evidence>
<protein>
    <recommendedName>
        <fullName evidence="1">RNA-directed DNA polymerase</fullName>
        <ecNumber evidence="1">2.7.7.49</ecNumber>
    </recommendedName>
</protein>
<dbReference type="InterPro" id="IPR050951">
    <property type="entry name" value="Retrovirus_Pol_polyprotein"/>
</dbReference>
<evidence type="ECO:0000313" key="9">
    <source>
        <dbReference type="Proteomes" id="UP000046392"/>
    </source>
</evidence>
<evidence type="ECO:0000256" key="1">
    <source>
        <dbReference type="ARBA" id="ARBA00012493"/>
    </source>
</evidence>
<keyword evidence="4" id="KW-0540">Nuclease</keyword>
<dbReference type="PANTHER" id="PTHR37984">
    <property type="entry name" value="PROTEIN CBG26694"/>
    <property type="match status" value="1"/>
</dbReference>
<dbReference type="Gene3D" id="2.40.70.10">
    <property type="entry name" value="Acid Proteases"/>
    <property type="match status" value="1"/>
</dbReference>
<dbReference type="STRING" id="174720.A0A0N5BCJ0"/>
<dbReference type="InterPro" id="IPR000477">
    <property type="entry name" value="RT_dom"/>
</dbReference>
<evidence type="ECO:0000256" key="7">
    <source>
        <dbReference type="ARBA" id="ARBA00022918"/>
    </source>
</evidence>
<keyword evidence="2" id="KW-0808">Transferase</keyword>
<dbReference type="Pfam" id="PF00078">
    <property type="entry name" value="RVT_1"/>
    <property type="match status" value="1"/>
</dbReference>
<dbReference type="EC" id="2.7.7.49" evidence="1"/>
<keyword evidence="5" id="KW-0255">Endonuclease</keyword>
<dbReference type="Gene3D" id="3.30.70.270">
    <property type="match status" value="2"/>
</dbReference>
<evidence type="ECO:0000256" key="5">
    <source>
        <dbReference type="ARBA" id="ARBA00022759"/>
    </source>
</evidence>
<sequence length="834" mass="95242">MLLDYDGDKLKFKGKRPTVPKLFHPKSFETFSQFKIGNAIAFLDLEAVSEGHQTSVLLSFLDPEIVKHLSVVFGEDKLLKTEYSDVEEYLSSTYVNRESTLGKAFKLLSFDRGDDTFPLWHAKIVGQVKSFKSAFDQEVSVLVVLKMIMHEYSDEIQREIYKYIETKPQVLLQDLFSYIDTFMKVSTTGAINEVRAVYKKKYKKKKNKVKFRGDFSRRKVDELSCRDDVTSIVNVGSLSLNKDNSFYSIYINNVCVVFKVDTGADISVINPETFSKLRNVKLIKSNLTGRACNGNAKTKIFVGQVVRNLLGGDAAWSAIREVMLNSVDALGDDLELRNIILAKYPMLVSENLSKGISTFVADVSLKKDIQPIYIPARKVPVGYESLVRDLLQEWVRDGIIEKYHGVPRWASPIMLARENGRKPRLCVDFSASVNKCVEPLSYGIPDLPSLLNDLYQAEWYTHLDLKSAFLQVPISKRLQDIMVLSTQHGHYQFKKLPFGYINAPLIMQKIMEICLSDAMEDGKSFVKIYFDDVLIYGKSRDEIIRRTNVVCSLLEKHGFTLNMSKSRFAVQEILFLGWSIAKGVRKPHDDRIESIVSLREPQSVSEVRQILGLISHYSSCIPKLHKYLHVFSDLCQKNSKFYWDEVLSSHFNEIKSLIATQTKTYLFNPTWTSVLSTDASSKAIGGVLEQICPSTGIHYPVWHFCKKLTKCQVNWSMTEKEAYSLIVGLRKFSYFLLGRKFLVNVDHSALLFLFGSHKGISAVTSGRIQRWLWEAQRFQFDISFIGTKEFSKADILTRLYNEESTLESEMIVAEIVSEEPEIFSLCPQLIKDEI</sequence>
<name>A0A0N5BCJ0_STREA</name>
<keyword evidence="7" id="KW-0695">RNA-directed DNA polymerase</keyword>
<dbReference type="Proteomes" id="UP000046392">
    <property type="component" value="Unplaced"/>
</dbReference>
<dbReference type="GO" id="GO:0004519">
    <property type="term" value="F:endonuclease activity"/>
    <property type="evidence" value="ECO:0007669"/>
    <property type="project" value="UniProtKB-KW"/>
</dbReference>
<dbReference type="GO" id="GO:0016787">
    <property type="term" value="F:hydrolase activity"/>
    <property type="evidence" value="ECO:0007669"/>
    <property type="project" value="UniProtKB-KW"/>
</dbReference>
<evidence type="ECO:0000256" key="2">
    <source>
        <dbReference type="ARBA" id="ARBA00022679"/>
    </source>
</evidence>
<dbReference type="SUPFAM" id="SSF50630">
    <property type="entry name" value="Acid proteases"/>
    <property type="match status" value="1"/>
</dbReference>
<dbReference type="SUPFAM" id="SSF56672">
    <property type="entry name" value="DNA/RNA polymerases"/>
    <property type="match status" value="1"/>
</dbReference>
<evidence type="ECO:0000313" key="10">
    <source>
        <dbReference type="WBParaSite" id="SPAL_0000373600.1"/>
    </source>
</evidence>
<dbReference type="InterPro" id="IPR041373">
    <property type="entry name" value="RT_RNaseH"/>
</dbReference>
<dbReference type="InterPro" id="IPR043502">
    <property type="entry name" value="DNA/RNA_pol_sf"/>
</dbReference>
<dbReference type="Pfam" id="PF17917">
    <property type="entry name" value="RT_RNaseH"/>
    <property type="match status" value="1"/>
</dbReference>
<dbReference type="InterPro" id="IPR043128">
    <property type="entry name" value="Rev_trsase/Diguanyl_cyclase"/>
</dbReference>
<evidence type="ECO:0000256" key="6">
    <source>
        <dbReference type="ARBA" id="ARBA00022801"/>
    </source>
</evidence>
<feature type="domain" description="Reverse transcriptase" evidence="8">
    <location>
        <begin position="397"/>
        <end position="580"/>
    </location>
</feature>
<dbReference type="WBParaSite" id="SPAL_0000373600.1">
    <property type="protein sequence ID" value="SPAL_0000373600.1"/>
    <property type="gene ID" value="SPAL_0000373600"/>
</dbReference>
<keyword evidence="3" id="KW-0548">Nucleotidyltransferase</keyword>
<keyword evidence="9" id="KW-1185">Reference proteome</keyword>
<evidence type="ECO:0000259" key="8">
    <source>
        <dbReference type="PROSITE" id="PS50878"/>
    </source>
</evidence>
<proteinExistence type="predicted"/>
<dbReference type="CDD" id="cd09274">
    <property type="entry name" value="RNase_HI_RT_Ty3"/>
    <property type="match status" value="1"/>
</dbReference>
<evidence type="ECO:0000256" key="4">
    <source>
        <dbReference type="ARBA" id="ARBA00022722"/>
    </source>
</evidence>